<dbReference type="GO" id="GO:0005739">
    <property type="term" value="C:mitochondrion"/>
    <property type="evidence" value="ECO:0007669"/>
    <property type="project" value="UniProtKB-SubCell"/>
</dbReference>
<evidence type="ECO:0000256" key="3">
    <source>
        <dbReference type="ARBA" id="ARBA00022946"/>
    </source>
</evidence>
<evidence type="ECO:0008006" key="8">
    <source>
        <dbReference type="Google" id="ProtNLM"/>
    </source>
</evidence>
<dbReference type="PANTHER" id="PTHR21013">
    <property type="entry name" value="ATP SYNTHASE MITOCHONDRIAL F1 COMPLEX ASSEMBLY FACTOR 2/ATP12 PROTEIN, MITOCHONDRIAL PRECURSOR"/>
    <property type="match status" value="1"/>
</dbReference>
<dbReference type="InterPro" id="IPR042272">
    <property type="entry name" value="ATP12_ATP_synth-F1-assembly_N"/>
</dbReference>
<dbReference type="EMBL" id="JAZDUA010000656">
    <property type="protein sequence ID" value="KAK7790171.1"/>
    <property type="molecule type" value="Genomic_DNA"/>
</dbReference>
<keyword evidence="5" id="KW-0143">Chaperone</keyword>
<dbReference type="Gene3D" id="1.10.3580.10">
    <property type="entry name" value="ATP12 ATPase"/>
    <property type="match status" value="1"/>
</dbReference>
<dbReference type="PANTHER" id="PTHR21013:SF10">
    <property type="entry name" value="ATP SYNTHASE MITOCHONDRIAL F1 COMPLEX ASSEMBLY FACTOR 2"/>
    <property type="match status" value="1"/>
</dbReference>
<evidence type="ECO:0000313" key="7">
    <source>
        <dbReference type="Proteomes" id="UP001378592"/>
    </source>
</evidence>
<dbReference type="GO" id="GO:0033615">
    <property type="term" value="P:mitochondrial proton-transporting ATP synthase complex assembly"/>
    <property type="evidence" value="ECO:0007669"/>
    <property type="project" value="TreeGrafter"/>
</dbReference>
<dbReference type="InterPro" id="IPR011419">
    <property type="entry name" value="ATP12_ATP_synth-F1-assembly"/>
</dbReference>
<dbReference type="SUPFAM" id="SSF160909">
    <property type="entry name" value="ATP12-like"/>
    <property type="match status" value="1"/>
</dbReference>
<comment type="similarity">
    <text evidence="2">Belongs to the ATP12 family.</text>
</comment>
<name>A0AAN9VEY1_9ORTH</name>
<evidence type="ECO:0000256" key="5">
    <source>
        <dbReference type="ARBA" id="ARBA00023186"/>
    </source>
</evidence>
<keyword evidence="7" id="KW-1185">Reference proteome</keyword>
<keyword evidence="4" id="KW-0496">Mitochondrion</keyword>
<comment type="subcellular location">
    <subcellularLocation>
        <location evidence="1">Mitochondrion</location>
    </subcellularLocation>
</comment>
<dbReference type="InterPro" id="IPR023335">
    <property type="entry name" value="ATP12_ortho_dom_sf"/>
</dbReference>
<accession>A0AAN9VEY1</accession>
<keyword evidence="3" id="KW-0809">Transit peptide</keyword>
<evidence type="ECO:0000256" key="1">
    <source>
        <dbReference type="ARBA" id="ARBA00004173"/>
    </source>
</evidence>
<comment type="caution">
    <text evidence="6">The sequence shown here is derived from an EMBL/GenBank/DDBJ whole genome shotgun (WGS) entry which is preliminary data.</text>
</comment>
<organism evidence="6 7">
    <name type="scientific">Gryllus longicercus</name>
    <dbReference type="NCBI Taxonomy" id="2509291"/>
    <lineage>
        <taxon>Eukaryota</taxon>
        <taxon>Metazoa</taxon>
        <taxon>Ecdysozoa</taxon>
        <taxon>Arthropoda</taxon>
        <taxon>Hexapoda</taxon>
        <taxon>Insecta</taxon>
        <taxon>Pterygota</taxon>
        <taxon>Neoptera</taxon>
        <taxon>Polyneoptera</taxon>
        <taxon>Orthoptera</taxon>
        <taxon>Ensifera</taxon>
        <taxon>Gryllidea</taxon>
        <taxon>Grylloidea</taxon>
        <taxon>Gryllidae</taxon>
        <taxon>Gryllinae</taxon>
        <taxon>Gryllus</taxon>
    </lineage>
</organism>
<dbReference type="Gene3D" id="3.30.2180.10">
    <property type="entry name" value="ATP12-like"/>
    <property type="match status" value="1"/>
</dbReference>
<evidence type="ECO:0000313" key="6">
    <source>
        <dbReference type="EMBL" id="KAK7790171.1"/>
    </source>
</evidence>
<reference evidence="6 7" key="1">
    <citation type="submission" date="2024-03" db="EMBL/GenBank/DDBJ databases">
        <title>The genome assembly and annotation of the cricket Gryllus longicercus Weissman &amp; Gray.</title>
        <authorList>
            <person name="Szrajer S."/>
            <person name="Gray D."/>
            <person name="Ylla G."/>
        </authorList>
    </citation>
    <scope>NUCLEOTIDE SEQUENCE [LARGE SCALE GENOMIC DNA]</scope>
    <source>
        <strain evidence="6">DAG 2021-001</strain>
        <tissue evidence="6">Whole body minus gut</tissue>
    </source>
</reference>
<dbReference type="Proteomes" id="UP001378592">
    <property type="component" value="Unassembled WGS sequence"/>
</dbReference>
<proteinExistence type="inferred from homology"/>
<dbReference type="Pfam" id="PF07542">
    <property type="entry name" value="ATP12"/>
    <property type="match status" value="1"/>
</dbReference>
<gene>
    <name evidence="6" type="ORF">R5R35_002952</name>
</gene>
<dbReference type="AlphaFoldDB" id="A0AAN9VEY1"/>
<sequence>MVLCSSVFSTVCRSQNCINRSIAFQTLAVQLRCHRFYATAPKRFYRKTGVIHSNGNYEITLDQRKLKTPQGNPFIVHNEPLALAVAAEWDAQKEKIQRSTMHLTALCSTVIDNPTKQSKFDLVQSLMNFLETDTVLFHSEEEDELYDLQKKEWSPIIDWFCQRYEVSIRPSRVIEGPVVSEEIKATISRHLLSYNIWAIHGFAFGIDAIKSLILTLCCADRYINIKTAVLLSRLEEEYQTGRWGRVEWAHDISQMETQARLAAAILFIHLNSSSYVVQAKQ</sequence>
<evidence type="ECO:0000256" key="4">
    <source>
        <dbReference type="ARBA" id="ARBA00023128"/>
    </source>
</evidence>
<protein>
    <recommendedName>
        <fullName evidence="8">ATP synthase mitochondrial F1 complex assembly factor 2</fullName>
    </recommendedName>
</protein>
<evidence type="ECO:0000256" key="2">
    <source>
        <dbReference type="ARBA" id="ARBA00008231"/>
    </source>
</evidence>